<comment type="caution">
    <text evidence="2">The sequence shown here is derived from an EMBL/GenBank/DDBJ whole genome shotgun (WGS) entry which is preliminary data.</text>
</comment>
<reference evidence="2 3" key="1">
    <citation type="submission" date="2024-01" db="EMBL/GenBank/DDBJ databases">
        <title>The complete chloroplast genome sequence of Lithospermum erythrorhizon: insights into the phylogenetic relationship among Boraginaceae species and the maternal lineages of purple gromwells.</title>
        <authorList>
            <person name="Okada T."/>
            <person name="Watanabe K."/>
        </authorList>
    </citation>
    <scope>NUCLEOTIDE SEQUENCE [LARGE SCALE GENOMIC DNA]</scope>
</reference>
<feature type="region of interest" description="Disordered" evidence="1">
    <location>
        <begin position="1"/>
        <end position="78"/>
    </location>
</feature>
<evidence type="ECO:0000313" key="2">
    <source>
        <dbReference type="EMBL" id="GAA0157474.1"/>
    </source>
</evidence>
<organism evidence="2 3">
    <name type="scientific">Lithospermum erythrorhizon</name>
    <name type="common">Purple gromwell</name>
    <name type="synonym">Lithospermum officinale var. erythrorhizon</name>
    <dbReference type="NCBI Taxonomy" id="34254"/>
    <lineage>
        <taxon>Eukaryota</taxon>
        <taxon>Viridiplantae</taxon>
        <taxon>Streptophyta</taxon>
        <taxon>Embryophyta</taxon>
        <taxon>Tracheophyta</taxon>
        <taxon>Spermatophyta</taxon>
        <taxon>Magnoliopsida</taxon>
        <taxon>eudicotyledons</taxon>
        <taxon>Gunneridae</taxon>
        <taxon>Pentapetalae</taxon>
        <taxon>asterids</taxon>
        <taxon>lamiids</taxon>
        <taxon>Boraginales</taxon>
        <taxon>Boraginaceae</taxon>
        <taxon>Boraginoideae</taxon>
        <taxon>Lithospermeae</taxon>
        <taxon>Lithospermum</taxon>
    </lineage>
</organism>
<dbReference type="AlphaFoldDB" id="A0AAV3Q073"/>
<feature type="compositionally biased region" description="Polar residues" evidence="1">
    <location>
        <begin position="26"/>
        <end position="54"/>
    </location>
</feature>
<proteinExistence type="predicted"/>
<gene>
    <name evidence="2" type="ORF">LIER_14732</name>
</gene>
<name>A0AAV3Q073_LITER</name>
<dbReference type="EMBL" id="BAABME010003115">
    <property type="protein sequence ID" value="GAA0157474.1"/>
    <property type="molecule type" value="Genomic_DNA"/>
</dbReference>
<sequence>MEQVAEAIIRSSHHGCSRSPKGKESSPFQSHGGTKKQLSSDALLPRTNTTTLNHINPRGSEDQSPGPCQPRSPRQKQT</sequence>
<dbReference type="Proteomes" id="UP001454036">
    <property type="component" value="Unassembled WGS sequence"/>
</dbReference>
<accession>A0AAV3Q073</accession>
<evidence type="ECO:0000256" key="1">
    <source>
        <dbReference type="SAM" id="MobiDB-lite"/>
    </source>
</evidence>
<evidence type="ECO:0000313" key="3">
    <source>
        <dbReference type="Proteomes" id="UP001454036"/>
    </source>
</evidence>
<protein>
    <submittedName>
        <fullName evidence="2">Uncharacterized protein</fullName>
    </submittedName>
</protein>
<keyword evidence="3" id="KW-1185">Reference proteome</keyword>